<reference evidence="1 2" key="1">
    <citation type="submission" date="2016-03" db="EMBL/GenBank/DDBJ databases">
        <title>Cyphomyrmex costatus WGS genome.</title>
        <authorList>
            <person name="Nygaard S."/>
            <person name="Hu H."/>
            <person name="Boomsma J."/>
            <person name="Zhang G."/>
        </authorList>
    </citation>
    <scope>NUCLEOTIDE SEQUENCE [LARGE SCALE GENOMIC DNA]</scope>
    <source>
        <strain evidence="1">MS0001</strain>
        <tissue evidence="1">Whole body</tissue>
    </source>
</reference>
<protein>
    <submittedName>
        <fullName evidence="1">Glutamate receptor 1</fullName>
    </submittedName>
</protein>
<dbReference type="STRING" id="456900.A0A195D843"/>
<dbReference type="Proteomes" id="UP000078542">
    <property type="component" value="Unassembled WGS sequence"/>
</dbReference>
<organism evidence="1 2">
    <name type="scientific">Cyphomyrmex costatus</name>
    <dbReference type="NCBI Taxonomy" id="456900"/>
    <lineage>
        <taxon>Eukaryota</taxon>
        <taxon>Metazoa</taxon>
        <taxon>Ecdysozoa</taxon>
        <taxon>Arthropoda</taxon>
        <taxon>Hexapoda</taxon>
        <taxon>Insecta</taxon>
        <taxon>Pterygota</taxon>
        <taxon>Neoptera</taxon>
        <taxon>Endopterygota</taxon>
        <taxon>Hymenoptera</taxon>
        <taxon>Apocrita</taxon>
        <taxon>Aculeata</taxon>
        <taxon>Formicoidea</taxon>
        <taxon>Formicidae</taxon>
        <taxon>Myrmicinae</taxon>
        <taxon>Cyphomyrmex</taxon>
    </lineage>
</organism>
<keyword evidence="2" id="KW-1185">Reference proteome</keyword>
<evidence type="ECO:0000313" key="1">
    <source>
        <dbReference type="EMBL" id="KYN08619.1"/>
    </source>
</evidence>
<gene>
    <name evidence="1" type="ORF">ALC62_00289</name>
</gene>
<evidence type="ECO:0000313" key="2">
    <source>
        <dbReference type="Proteomes" id="UP000078542"/>
    </source>
</evidence>
<keyword evidence="1" id="KW-0675">Receptor</keyword>
<accession>A0A195D843</accession>
<proteinExistence type="predicted"/>
<name>A0A195D843_9HYME</name>
<sequence length="131" mass="14381">MMSHNQNITTRKFELQAFVDVINTADAYKLSRLSTLVVNTAAILHVHFFAEPDRCSLFVELSVKTLNVPENGALSKQINAKCSFAHSRYNEIRLAGIEAILFLSSLESSDTRCKRSASKASETKGSIGTAS</sequence>
<dbReference type="EMBL" id="KQ976750">
    <property type="protein sequence ID" value="KYN08619.1"/>
    <property type="molecule type" value="Genomic_DNA"/>
</dbReference>
<dbReference type="AlphaFoldDB" id="A0A195D843"/>